<dbReference type="InterPro" id="IPR000653">
    <property type="entry name" value="DegT/StrS_aminotransferase"/>
</dbReference>
<keyword evidence="2" id="KW-0808">Transferase</keyword>
<dbReference type="SUPFAM" id="SSF53383">
    <property type="entry name" value="PLP-dependent transferases"/>
    <property type="match status" value="1"/>
</dbReference>
<dbReference type="EMBL" id="JAPTMY010000027">
    <property type="protein sequence ID" value="MCZ0858705.1"/>
    <property type="molecule type" value="Genomic_DNA"/>
</dbReference>
<dbReference type="RefSeq" id="WP_268918050.1">
    <property type="nucleotide sequence ID" value="NZ_JAPTMY010000027.1"/>
</dbReference>
<reference evidence="2" key="1">
    <citation type="submission" date="2022-10" db="EMBL/GenBank/DDBJ databases">
        <title>Genome sequence of Actinomyces israelii ATCC 10048.</title>
        <authorList>
            <person name="Watt R.M."/>
            <person name="Tong W.M."/>
        </authorList>
    </citation>
    <scope>NUCLEOTIDE SEQUENCE</scope>
    <source>
        <strain evidence="2">ATCC 10048</strain>
    </source>
</reference>
<dbReference type="Proteomes" id="UP001072034">
    <property type="component" value="Unassembled WGS sequence"/>
</dbReference>
<dbReference type="Gene3D" id="3.40.640.10">
    <property type="entry name" value="Type I PLP-dependent aspartate aminotransferase-like (Major domain)"/>
    <property type="match status" value="1"/>
</dbReference>
<dbReference type="GO" id="GO:0008483">
    <property type="term" value="F:transaminase activity"/>
    <property type="evidence" value="ECO:0007669"/>
    <property type="project" value="UniProtKB-KW"/>
</dbReference>
<evidence type="ECO:0000313" key="2">
    <source>
        <dbReference type="EMBL" id="MCZ0858705.1"/>
    </source>
</evidence>
<comment type="caution">
    <text evidence="2">The sequence shown here is derived from an EMBL/GenBank/DDBJ whole genome shotgun (WGS) entry which is preliminary data.</text>
</comment>
<organism evidence="2 3">
    <name type="scientific">Actinomyces israelii</name>
    <dbReference type="NCBI Taxonomy" id="1659"/>
    <lineage>
        <taxon>Bacteria</taxon>
        <taxon>Bacillati</taxon>
        <taxon>Actinomycetota</taxon>
        <taxon>Actinomycetes</taxon>
        <taxon>Actinomycetales</taxon>
        <taxon>Actinomycetaceae</taxon>
        <taxon>Actinomyces</taxon>
    </lineage>
</organism>
<feature type="non-terminal residue" evidence="2">
    <location>
        <position position="136"/>
    </location>
</feature>
<feature type="compositionally biased region" description="Gly residues" evidence="1">
    <location>
        <begin position="127"/>
        <end position="136"/>
    </location>
</feature>
<protein>
    <submittedName>
        <fullName evidence="2">DegT/DnrJ/EryC1/StrS family aminotransferase</fullName>
    </submittedName>
</protein>
<name>A0ABT4IBX8_9ACTO</name>
<evidence type="ECO:0000256" key="1">
    <source>
        <dbReference type="SAM" id="MobiDB-lite"/>
    </source>
</evidence>
<proteinExistence type="predicted"/>
<keyword evidence="2" id="KW-0032">Aminotransferase</keyword>
<accession>A0ABT4IBX8</accession>
<sequence length="136" mass="13779">MRTFVGNGKQALALIARALRAGGVGTVLVPRYRCETMVLPFALEGMRARPVDVGADLLADPRALREALAREPGAAVLHCETYGNRGGRELASVLGAARGLGHPVVLDATHSVVDRLIGAPPPANGSPAGGGAGPGA</sequence>
<dbReference type="InterPro" id="IPR015421">
    <property type="entry name" value="PyrdxlP-dep_Trfase_major"/>
</dbReference>
<feature type="region of interest" description="Disordered" evidence="1">
    <location>
        <begin position="117"/>
        <end position="136"/>
    </location>
</feature>
<gene>
    <name evidence="2" type="ORF">OHJ16_11705</name>
</gene>
<dbReference type="Pfam" id="PF01041">
    <property type="entry name" value="DegT_DnrJ_EryC1"/>
    <property type="match status" value="1"/>
</dbReference>
<evidence type="ECO:0000313" key="3">
    <source>
        <dbReference type="Proteomes" id="UP001072034"/>
    </source>
</evidence>
<keyword evidence="3" id="KW-1185">Reference proteome</keyword>
<dbReference type="InterPro" id="IPR015424">
    <property type="entry name" value="PyrdxlP-dep_Trfase"/>
</dbReference>